<dbReference type="Proteomes" id="UP000094609">
    <property type="component" value="Chromosome"/>
</dbReference>
<dbReference type="PANTHER" id="PTHR34139">
    <property type="entry name" value="UPF0331 PROTEIN MJ0127"/>
    <property type="match status" value="1"/>
</dbReference>
<protein>
    <recommendedName>
        <fullName evidence="9">Nucleotidyltransferase</fullName>
    </recommendedName>
</protein>
<evidence type="ECO:0000313" key="8">
    <source>
        <dbReference type="Proteomes" id="UP000094609"/>
    </source>
</evidence>
<name>A0A1D7THV9_9BACT</name>
<comment type="similarity">
    <text evidence="6">Belongs to the HepT RNase toxin family.</text>
</comment>
<dbReference type="STRING" id="1193502.SHALO_0823"/>
<dbReference type="AlphaFoldDB" id="A0A1D7THV9"/>
<reference evidence="8" key="1">
    <citation type="submission" date="2016-08" db="EMBL/GenBank/DDBJ databases">
        <title>Complete genome sequence of the organohalide-respiring Epsilonproteobacterium Sulfurospirillum halorespirans.</title>
        <authorList>
            <person name="Goris T."/>
            <person name="Zimmermann J."/>
            <person name="Schenz B."/>
            <person name="Lemos M."/>
            <person name="Hackermueller J."/>
            <person name="Diekert G."/>
        </authorList>
    </citation>
    <scope>NUCLEOTIDE SEQUENCE [LARGE SCALE GENOMIC DNA]</scope>
    <source>
        <strain>DSM 13726</strain>
        <strain evidence="8">PCE-M2</strain>
    </source>
</reference>
<evidence type="ECO:0008006" key="9">
    <source>
        <dbReference type="Google" id="ProtNLM"/>
    </source>
</evidence>
<keyword evidence="5" id="KW-0378">Hydrolase</keyword>
<dbReference type="InterPro" id="IPR051813">
    <property type="entry name" value="HepT_RNase_toxin"/>
</dbReference>
<accession>A0A1D7THV9</accession>
<evidence type="ECO:0000256" key="6">
    <source>
        <dbReference type="ARBA" id="ARBA00024207"/>
    </source>
</evidence>
<sequence length="126" mass="14585">MYDKELVLDILEQIIEAIVIVQERCAFATCQNDFMDTKEGQEKLDSICMKLIAIGESLKNIDKITDKKLLTAYPQIEWKKIKGIRDFISHHYFDLDAEMIFGICKNNIADVLMVLKQMQNDLGKKL</sequence>
<dbReference type="GO" id="GO:0110001">
    <property type="term" value="C:toxin-antitoxin complex"/>
    <property type="evidence" value="ECO:0007669"/>
    <property type="project" value="InterPro"/>
</dbReference>
<evidence type="ECO:0000256" key="1">
    <source>
        <dbReference type="ARBA" id="ARBA00022553"/>
    </source>
</evidence>
<dbReference type="InterPro" id="IPR008201">
    <property type="entry name" value="HepT-like"/>
</dbReference>
<evidence type="ECO:0000256" key="4">
    <source>
        <dbReference type="ARBA" id="ARBA00022741"/>
    </source>
</evidence>
<evidence type="ECO:0000313" key="7">
    <source>
        <dbReference type="EMBL" id="AOO64605.1"/>
    </source>
</evidence>
<keyword evidence="4" id="KW-0547">Nucleotide-binding</keyword>
<dbReference type="EMBL" id="CP017111">
    <property type="protein sequence ID" value="AOO64605.1"/>
    <property type="molecule type" value="Genomic_DNA"/>
</dbReference>
<keyword evidence="3" id="KW-0540">Nuclease</keyword>
<evidence type="ECO:0000256" key="5">
    <source>
        <dbReference type="ARBA" id="ARBA00022801"/>
    </source>
</evidence>
<keyword evidence="8" id="KW-1185">Reference proteome</keyword>
<dbReference type="PATRIC" id="fig|1193502.14.peg.831"/>
<evidence type="ECO:0000256" key="2">
    <source>
        <dbReference type="ARBA" id="ARBA00022649"/>
    </source>
</evidence>
<evidence type="ECO:0000256" key="3">
    <source>
        <dbReference type="ARBA" id="ARBA00022722"/>
    </source>
</evidence>
<dbReference type="Pfam" id="PF01934">
    <property type="entry name" value="HepT-like"/>
    <property type="match status" value="1"/>
</dbReference>
<proteinExistence type="inferred from homology"/>
<dbReference type="InterPro" id="IPR037038">
    <property type="entry name" value="HepT-like_sf"/>
</dbReference>
<keyword evidence="2" id="KW-1277">Toxin-antitoxin system</keyword>
<dbReference type="KEGG" id="shal:SHALO_0823"/>
<dbReference type="GO" id="GO:0000166">
    <property type="term" value="F:nucleotide binding"/>
    <property type="evidence" value="ECO:0007669"/>
    <property type="project" value="UniProtKB-KW"/>
</dbReference>
<gene>
    <name evidence="7" type="ORF">SHALO_0823</name>
</gene>
<dbReference type="PANTHER" id="PTHR34139:SF1">
    <property type="entry name" value="RNASE MJ1380-RELATED"/>
    <property type="match status" value="1"/>
</dbReference>
<dbReference type="GO" id="GO:0004540">
    <property type="term" value="F:RNA nuclease activity"/>
    <property type="evidence" value="ECO:0007669"/>
    <property type="project" value="InterPro"/>
</dbReference>
<dbReference type="GO" id="GO:0016787">
    <property type="term" value="F:hydrolase activity"/>
    <property type="evidence" value="ECO:0007669"/>
    <property type="project" value="UniProtKB-KW"/>
</dbReference>
<dbReference type="Gene3D" id="1.20.120.580">
    <property type="entry name" value="bsu32300-like"/>
    <property type="match status" value="1"/>
</dbReference>
<organism evidence="7 8">
    <name type="scientific">Sulfurospirillum halorespirans DSM 13726</name>
    <dbReference type="NCBI Taxonomy" id="1193502"/>
    <lineage>
        <taxon>Bacteria</taxon>
        <taxon>Pseudomonadati</taxon>
        <taxon>Campylobacterota</taxon>
        <taxon>Epsilonproteobacteria</taxon>
        <taxon>Campylobacterales</taxon>
        <taxon>Sulfurospirillaceae</taxon>
        <taxon>Sulfurospirillum</taxon>
    </lineage>
</organism>
<keyword evidence="1" id="KW-0597">Phosphoprotein</keyword>